<dbReference type="InterPro" id="IPR040203">
    <property type="entry name" value="Sld2"/>
</dbReference>
<reference evidence="10" key="2">
    <citation type="submission" date="2015-01" db="EMBL/GenBank/DDBJ databases">
        <title>Evolutionary Origins and Diversification of the Mycorrhizal Mutualists.</title>
        <authorList>
            <consortium name="DOE Joint Genome Institute"/>
            <consortium name="Mycorrhizal Genomics Consortium"/>
            <person name="Kohler A."/>
            <person name="Kuo A."/>
            <person name="Nagy L.G."/>
            <person name="Floudas D."/>
            <person name="Copeland A."/>
            <person name="Barry K.W."/>
            <person name="Cichocki N."/>
            <person name="Veneault-Fourrey C."/>
            <person name="LaButti K."/>
            <person name="Lindquist E.A."/>
            <person name="Lipzen A."/>
            <person name="Lundell T."/>
            <person name="Morin E."/>
            <person name="Murat C."/>
            <person name="Riley R."/>
            <person name="Ohm R."/>
            <person name="Sun H."/>
            <person name="Tunlid A."/>
            <person name="Henrissat B."/>
            <person name="Grigoriev I.V."/>
            <person name="Hibbett D.S."/>
            <person name="Martin F."/>
        </authorList>
    </citation>
    <scope>NUCLEOTIDE SEQUENCE [LARGE SCALE GENOMIC DNA]</scope>
    <source>
        <strain evidence="10">Foug A</strain>
    </source>
</reference>
<evidence type="ECO:0000256" key="2">
    <source>
        <dbReference type="ARBA" id="ARBA00007276"/>
    </source>
</evidence>
<keyword evidence="4 7" id="KW-0235">DNA replication</keyword>
<feature type="region of interest" description="Disordered" evidence="8">
    <location>
        <begin position="278"/>
        <end position="431"/>
    </location>
</feature>
<reference evidence="9 10" key="1">
    <citation type="submission" date="2014-04" db="EMBL/GenBank/DDBJ databases">
        <authorList>
            <consortium name="DOE Joint Genome Institute"/>
            <person name="Kuo A."/>
            <person name="Kohler A."/>
            <person name="Nagy L.G."/>
            <person name="Floudas D."/>
            <person name="Copeland A."/>
            <person name="Barry K.W."/>
            <person name="Cichocki N."/>
            <person name="Veneault-Fourrey C."/>
            <person name="LaButti K."/>
            <person name="Lindquist E.A."/>
            <person name="Lipzen A."/>
            <person name="Lundell T."/>
            <person name="Morin E."/>
            <person name="Murat C."/>
            <person name="Sun H."/>
            <person name="Tunlid A."/>
            <person name="Henrissat B."/>
            <person name="Grigoriev I.V."/>
            <person name="Hibbett D.S."/>
            <person name="Martin F."/>
            <person name="Nordberg H.P."/>
            <person name="Cantor M.N."/>
            <person name="Hua S.X."/>
        </authorList>
    </citation>
    <scope>NUCLEOTIDE SEQUENCE [LARGE SCALE GENOMIC DNA]</scope>
    <source>
        <strain evidence="9 10">Foug A</strain>
    </source>
</reference>
<organism evidence="9 10">
    <name type="scientific">Scleroderma citrinum Foug A</name>
    <dbReference type="NCBI Taxonomy" id="1036808"/>
    <lineage>
        <taxon>Eukaryota</taxon>
        <taxon>Fungi</taxon>
        <taxon>Dikarya</taxon>
        <taxon>Basidiomycota</taxon>
        <taxon>Agaricomycotina</taxon>
        <taxon>Agaricomycetes</taxon>
        <taxon>Agaricomycetidae</taxon>
        <taxon>Boletales</taxon>
        <taxon>Sclerodermatineae</taxon>
        <taxon>Sclerodermataceae</taxon>
        <taxon>Scleroderma</taxon>
    </lineage>
</organism>
<protein>
    <recommendedName>
        <fullName evidence="3 7">DNA replication regulator SLD2</fullName>
    </recommendedName>
</protein>
<proteinExistence type="inferred from homology"/>
<dbReference type="Pfam" id="PF11719">
    <property type="entry name" value="Drc1-Sld2"/>
    <property type="match status" value="1"/>
</dbReference>
<dbReference type="HOGENOM" id="CLU_035050_0_0_1"/>
<feature type="region of interest" description="Disordered" evidence="8">
    <location>
        <begin position="53"/>
        <end position="238"/>
    </location>
</feature>
<evidence type="ECO:0000256" key="5">
    <source>
        <dbReference type="ARBA" id="ARBA00023242"/>
    </source>
</evidence>
<keyword evidence="5 7" id="KW-0539">Nucleus</keyword>
<name>A0A0C3A9G5_9AGAM</name>
<dbReference type="GO" id="GO:0003697">
    <property type="term" value="F:single-stranded DNA binding"/>
    <property type="evidence" value="ECO:0007669"/>
    <property type="project" value="TreeGrafter"/>
</dbReference>
<dbReference type="Proteomes" id="UP000053989">
    <property type="component" value="Unassembled WGS sequence"/>
</dbReference>
<feature type="compositionally biased region" description="Basic and acidic residues" evidence="8">
    <location>
        <begin position="338"/>
        <end position="354"/>
    </location>
</feature>
<dbReference type="STRING" id="1036808.A0A0C3A9G5"/>
<comment type="subcellular location">
    <subcellularLocation>
        <location evidence="1 7">Nucleus</location>
    </subcellularLocation>
</comment>
<dbReference type="GO" id="GO:0003688">
    <property type="term" value="F:DNA replication origin binding"/>
    <property type="evidence" value="ECO:0007669"/>
    <property type="project" value="TreeGrafter"/>
</dbReference>
<evidence type="ECO:0000313" key="9">
    <source>
        <dbReference type="EMBL" id="KIM70388.1"/>
    </source>
</evidence>
<comment type="function">
    <text evidence="7">Has a role in the initiation of DNA replication. Required at S-phase checkpoint.</text>
</comment>
<evidence type="ECO:0000256" key="8">
    <source>
        <dbReference type="SAM" id="MobiDB-lite"/>
    </source>
</evidence>
<gene>
    <name evidence="9" type="ORF">SCLCIDRAFT_527249</name>
</gene>
<keyword evidence="10" id="KW-1185">Reference proteome</keyword>
<evidence type="ECO:0000256" key="7">
    <source>
        <dbReference type="RuleBase" id="RU367067"/>
    </source>
</evidence>
<accession>A0A0C3A9G5</accession>
<feature type="region of interest" description="Disordered" evidence="8">
    <location>
        <begin position="511"/>
        <end position="539"/>
    </location>
</feature>
<evidence type="ECO:0000256" key="6">
    <source>
        <dbReference type="ARBA" id="ARBA00023306"/>
    </source>
</evidence>
<keyword evidence="6 7" id="KW-0131">Cell cycle</keyword>
<dbReference type="GO" id="GO:0006270">
    <property type="term" value="P:DNA replication initiation"/>
    <property type="evidence" value="ECO:0007669"/>
    <property type="project" value="UniProtKB-UniRule"/>
</dbReference>
<dbReference type="EMBL" id="KN822005">
    <property type="protein sequence ID" value="KIM70388.1"/>
    <property type="molecule type" value="Genomic_DNA"/>
</dbReference>
<dbReference type="Gene3D" id="1.10.10.1460">
    <property type="match status" value="1"/>
</dbReference>
<dbReference type="OrthoDB" id="8775810at2759"/>
<evidence type="ECO:0000256" key="3">
    <source>
        <dbReference type="ARBA" id="ARBA00018363"/>
    </source>
</evidence>
<dbReference type="GO" id="GO:0000727">
    <property type="term" value="P:double-strand break repair via break-induced replication"/>
    <property type="evidence" value="ECO:0007669"/>
    <property type="project" value="TreeGrafter"/>
</dbReference>
<evidence type="ECO:0000256" key="4">
    <source>
        <dbReference type="ARBA" id="ARBA00022705"/>
    </source>
</evidence>
<dbReference type="GO" id="GO:0031261">
    <property type="term" value="C:DNA replication preinitiation complex"/>
    <property type="evidence" value="ECO:0007669"/>
    <property type="project" value="TreeGrafter"/>
</dbReference>
<feature type="compositionally biased region" description="Low complexity" evidence="8">
    <location>
        <begin position="112"/>
        <end position="126"/>
    </location>
</feature>
<dbReference type="PANTHER" id="PTHR28124:SF1">
    <property type="entry name" value="DNA REPLICATION REGULATOR SLD2"/>
    <property type="match status" value="1"/>
</dbReference>
<comment type="similarity">
    <text evidence="2 7">Belongs to the SLD2 family.</text>
</comment>
<dbReference type="AlphaFoldDB" id="A0A0C3A9G5"/>
<dbReference type="GO" id="GO:1902977">
    <property type="term" value="P:mitotic DNA replication preinitiation complex assembly"/>
    <property type="evidence" value="ECO:0007669"/>
    <property type="project" value="TreeGrafter"/>
</dbReference>
<dbReference type="InterPro" id="IPR021110">
    <property type="entry name" value="DNA_rep_checkpnt_protein"/>
</dbReference>
<evidence type="ECO:0000313" key="10">
    <source>
        <dbReference type="Proteomes" id="UP000053989"/>
    </source>
</evidence>
<feature type="compositionally biased region" description="Low complexity" evidence="8">
    <location>
        <begin position="66"/>
        <end position="79"/>
    </location>
</feature>
<dbReference type="InParanoid" id="A0A0C3A9G5"/>
<sequence length="539" mass="57696">MAEGELAAVRAQIKTWEREFRSAQGRDPSVQDIKEHLHIAEKYKLYKRITKATAASSSNAPPPQDPSSSLSSSRAPIIPKSRPVTAVDPLPGFNPFSPVKNKNRGKQKCQDPSTSSASHLSKAPSSINPFATPSKHKPNHRDPRTPSPDPFPLIAQANARDDLAVSDDPPVDRAVSRARKRLRGEPVSPSPNKQKRQRLGLSAVLPVSEVDESSDSEDRLDLAPGAMNASSIDDSPVKAPAGGKSFKLLFEDALPALSLPKNTTRSKNGKFDDIKSAIASSSSRQLAGTCVASSIPSRVGEASASPTNGTGHPIRSKAVSAGSGVPHRPAQAKSSVKRGLEDGELTGDKTHRGDAPISRDSLVPPSPPPGAVAPAALSKPKGGVQQRRKKPRIELEPSEDEGDSSDGIAVKVVAGMHHKPSNRDPDDLDWDPLLDLHAHSRDSSFKAEHDANRHESGTFSVDLPDNLRRVLAISPPGTQSSKEERVVRCLLYGDRVGHYDASRGGDIWDVGESNDGVRADTEAEDDWEGEPVPWEVGEL</sequence>
<dbReference type="PANTHER" id="PTHR28124">
    <property type="entry name" value="DNA REPLICATION REGULATOR SLD2"/>
    <property type="match status" value="1"/>
</dbReference>
<evidence type="ECO:0000256" key="1">
    <source>
        <dbReference type="ARBA" id="ARBA00004123"/>
    </source>
</evidence>